<accession>A0ABP9PAH2</accession>
<dbReference type="Pfam" id="PF13430">
    <property type="entry name" value="DUF4112"/>
    <property type="match status" value="1"/>
</dbReference>
<dbReference type="PANTHER" id="PTHR35519">
    <property type="entry name" value="MEMBRANE PROTEINS"/>
    <property type="match status" value="1"/>
</dbReference>
<dbReference type="PANTHER" id="PTHR35519:SF2">
    <property type="entry name" value="PH DOMAIN PROTEIN"/>
    <property type="match status" value="1"/>
</dbReference>
<name>A0ABP9PAH2_9BACT</name>
<evidence type="ECO:0000313" key="2">
    <source>
        <dbReference type="EMBL" id="GAA5143455.1"/>
    </source>
</evidence>
<protein>
    <recommendedName>
        <fullName evidence="4">DUF4112 domain-containing protein</fullName>
    </recommendedName>
</protein>
<keyword evidence="1" id="KW-0472">Membrane</keyword>
<sequence length="177" mass="19359">MPTPPSRTAHVDEILPPRQAAGKPGSESEVARFLAKWLDNWLRIPGTNFKIGLDPILALFPGIGSALASGGGLLILVESIRAGISFPVLVRMGGNMLLNTLFDFLPIGGPVVSAFFKSNQRNLRLLQAWQAGQQHSIRRSTTRLFLCLGLFVLFLIALLIGLFTFYVWLLQKSGIFG</sequence>
<reference evidence="3" key="1">
    <citation type="journal article" date="2019" name="Int. J. Syst. Evol. Microbiol.">
        <title>The Global Catalogue of Microorganisms (GCM) 10K type strain sequencing project: providing services to taxonomists for standard genome sequencing and annotation.</title>
        <authorList>
            <consortium name="The Broad Institute Genomics Platform"/>
            <consortium name="The Broad Institute Genome Sequencing Center for Infectious Disease"/>
            <person name="Wu L."/>
            <person name="Ma J."/>
        </authorList>
    </citation>
    <scope>NUCLEOTIDE SEQUENCE [LARGE SCALE GENOMIC DNA]</scope>
    <source>
        <strain evidence="3">JCM 18053</strain>
    </source>
</reference>
<dbReference type="Proteomes" id="UP001499852">
    <property type="component" value="Unassembled WGS sequence"/>
</dbReference>
<evidence type="ECO:0000313" key="3">
    <source>
        <dbReference type="Proteomes" id="UP001499852"/>
    </source>
</evidence>
<keyword evidence="3" id="KW-1185">Reference proteome</keyword>
<gene>
    <name evidence="2" type="ORF">GCM10023213_31310</name>
</gene>
<keyword evidence="1" id="KW-0812">Transmembrane</keyword>
<keyword evidence="1" id="KW-1133">Transmembrane helix</keyword>
<feature type="transmembrane region" description="Helical" evidence="1">
    <location>
        <begin position="56"/>
        <end position="77"/>
    </location>
</feature>
<dbReference type="RefSeq" id="WP_345737318.1">
    <property type="nucleotide sequence ID" value="NZ_BAABIA010000006.1"/>
</dbReference>
<comment type="caution">
    <text evidence="2">The sequence shown here is derived from an EMBL/GenBank/DDBJ whole genome shotgun (WGS) entry which is preliminary data.</text>
</comment>
<evidence type="ECO:0000256" key="1">
    <source>
        <dbReference type="SAM" id="Phobius"/>
    </source>
</evidence>
<evidence type="ECO:0008006" key="4">
    <source>
        <dbReference type="Google" id="ProtNLM"/>
    </source>
</evidence>
<feature type="transmembrane region" description="Helical" evidence="1">
    <location>
        <begin position="144"/>
        <end position="169"/>
    </location>
</feature>
<proteinExistence type="predicted"/>
<dbReference type="EMBL" id="BAABIA010000006">
    <property type="protein sequence ID" value="GAA5143455.1"/>
    <property type="molecule type" value="Genomic_DNA"/>
</dbReference>
<organism evidence="2 3">
    <name type="scientific">Prosthecobacter algae</name>
    <dbReference type="NCBI Taxonomy" id="1144682"/>
    <lineage>
        <taxon>Bacteria</taxon>
        <taxon>Pseudomonadati</taxon>
        <taxon>Verrucomicrobiota</taxon>
        <taxon>Verrucomicrobiia</taxon>
        <taxon>Verrucomicrobiales</taxon>
        <taxon>Verrucomicrobiaceae</taxon>
        <taxon>Prosthecobacter</taxon>
    </lineage>
</organism>
<dbReference type="InterPro" id="IPR025187">
    <property type="entry name" value="DUF4112"/>
</dbReference>